<organism evidence="2 3">
    <name type="scientific">Paecilomyces lecythidis</name>
    <dbReference type="NCBI Taxonomy" id="3004212"/>
    <lineage>
        <taxon>Eukaryota</taxon>
        <taxon>Fungi</taxon>
        <taxon>Dikarya</taxon>
        <taxon>Ascomycota</taxon>
        <taxon>Pezizomycotina</taxon>
        <taxon>Eurotiomycetes</taxon>
        <taxon>Eurotiomycetidae</taxon>
        <taxon>Eurotiales</taxon>
        <taxon>Thermoascaceae</taxon>
        <taxon>Paecilomyces</taxon>
    </lineage>
</organism>
<accession>A0ABR3WXZ8</accession>
<protein>
    <submittedName>
        <fullName evidence="2">Uncharacterized protein</fullName>
    </submittedName>
</protein>
<gene>
    <name evidence="2" type="ORF">Plec18167_008154</name>
</gene>
<dbReference type="EMBL" id="JAVDPF010000038">
    <property type="protein sequence ID" value="KAL1868563.1"/>
    <property type="molecule type" value="Genomic_DNA"/>
</dbReference>
<reference evidence="2 3" key="1">
    <citation type="journal article" date="2024" name="IMA Fungus">
        <title>IMA Genome - F19 : A genome assembly and annotation guide to empower mycologists, including annotated draft genome sequences of Ceratocystis pirilliformis, Diaporthe australafricana, Fusarium ophioides, Paecilomyces lecythidis, and Sporothrix stenoceras.</title>
        <authorList>
            <person name="Aylward J."/>
            <person name="Wilson A.M."/>
            <person name="Visagie C.M."/>
            <person name="Spraker J."/>
            <person name="Barnes I."/>
            <person name="Buitendag C."/>
            <person name="Ceriani C."/>
            <person name="Del Mar Angel L."/>
            <person name="du Plessis D."/>
            <person name="Fuchs T."/>
            <person name="Gasser K."/>
            <person name="Kramer D."/>
            <person name="Li W."/>
            <person name="Munsamy K."/>
            <person name="Piso A."/>
            <person name="Price J.L."/>
            <person name="Sonnekus B."/>
            <person name="Thomas C."/>
            <person name="van der Nest A."/>
            <person name="van Dijk A."/>
            <person name="van Heerden A."/>
            <person name="van Vuuren N."/>
            <person name="Yilmaz N."/>
            <person name="Duong T.A."/>
            <person name="van der Merwe N.A."/>
            <person name="Wingfield M.J."/>
            <person name="Wingfield B.D."/>
        </authorList>
    </citation>
    <scope>NUCLEOTIDE SEQUENCE [LARGE SCALE GENOMIC DNA]</scope>
    <source>
        <strain evidence="2 3">CMW 18167</strain>
    </source>
</reference>
<comment type="caution">
    <text evidence="2">The sequence shown here is derived from an EMBL/GenBank/DDBJ whole genome shotgun (WGS) entry which is preliminary data.</text>
</comment>
<keyword evidence="3" id="KW-1185">Reference proteome</keyword>
<evidence type="ECO:0000313" key="3">
    <source>
        <dbReference type="Proteomes" id="UP001583193"/>
    </source>
</evidence>
<name>A0ABR3WXZ8_9EURO</name>
<sequence length="183" mass="21397">MTMRLDTDRLARYLGTGRAICEAERYRLSLRPFTIPWPHNGSLVENPFGMILTGDRALDYQRVHIRIAAVQAGLFIDIPDGGHLYYRNDNISGLQYGIMRYSKALDDYALKVWYGGKIMLSTEFIPWGFYKEDWDSAEKIQQWIVRSNPEDDEEYTESEASVPMEQEEDPINFSDWLQDWVLE</sequence>
<proteinExistence type="predicted"/>
<evidence type="ECO:0000313" key="2">
    <source>
        <dbReference type="EMBL" id="KAL1868563.1"/>
    </source>
</evidence>
<dbReference type="Proteomes" id="UP001583193">
    <property type="component" value="Unassembled WGS sequence"/>
</dbReference>
<feature type="region of interest" description="Disordered" evidence="1">
    <location>
        <begin position="148"/>
        <end position="167"/>
    </location>
</feature>
<evidence type="ECO:0000256" key="1">
    <source>
        <dbReference type="SAM" id="MobiDB-lite"/>
    </source>
</evidence>